<evidence type="ECO:0000256" key="1">
    <source>
        <dbReference type="ARBA" id="ARBA00001255"/>
    </source>
</evidence>
<dbReference type="InterPro" id="IPR013785">
    <property type="entry name" value="Aldolase_TIM"/>
</dbReference>
<dbReference type="SUPFAM" id="SSF51445">
    <property type="entry name" value="(Trans)glycosidases"/>
    <property type="match status" value="1"/>
</dbReference>
<keyword evidence="5 6" id="KW-0326">Glycosidase</keyword>
<dbReference type="InterPro" id="IPR038417">
    <property type="entry name" value="Alpga-gal_N_sf"/>
</dbReference>
<evidence type="ECO:0000259" key="9">
    <source>
        <dbReference type="Pfam" id="PF16875"/>
    </source>
</evidence>
<dbReference type="Pfam" id="PF02065">
    <property type="entry name" value="Melibiase"/>
    <property type="match status" value="1"/>
</dbReference>
<dbReference type="Gene3D" id="2.60.40.1180">
    <property type="entry name" value="Golgi alpha-mannosidase II"/>
    <property type="match status" value="1"/>
</dbReference>
<comment type="similarity">
    <text evidence="2">Belongs to the glycosyl hydrolase 36 family.</text>
</comment>
<dbReference type="Gene3D" id="2.70.98.60">
    <property type="entry name" value="alpha-galactosidase from lactobacil brevis"/>
    <property type="match status" value="1"/>
</dbReference>
<evidence type="ECO:0000313" key="10">
    <source>
        <dbReference type="EMBL" id="AEV95880.1"/>
    </source>
</evidence>
<accession>G8PB12</accession>
<dbReference type="Pfam" id="PF16875">
    <property type="entry name" value="Glyco_hydro_36N"/>
    <property type="match status" value="1"/>
</dbReference>
<evidence type="ECO:0000256" key="6">
    <source>
        <dbReference type="PIRNR" id="PIRNR005536"/>
    </source>
</evidence>
<dbReference type="HOGENOM" id="CLU_009640_2_1_9"/>
<dbReference type="EMBL" id="CP003137">
    <property type="protein sequence ID" value="AEV95880.1"/>
    <property type="molecule type" value="Genomic_DNA"/>
</dbReference>
<feature type="active site" description="Proton donor" evidence="7">
    <location>
        <position position="548"/>
    </location>
</feature>
<feature type="active site" description="Nucleophile" evidence="7">
    <location>
        <position position="478"/>
    </location>
</feature>
<feature type="domain" description="Glycosyl hydrolase family 36 N-terminal" evidence="9">
    <location>
        <begin position="29"/>
        <end position="284"/>
    </location>
</feature>
<dbReference type="InterPro" id="IPR031704">
    <property type="entry name" value="Glyco_hydro_36_N"/>
</dbReference>
<dbReference type="PIRSF" id="PIRSF005536">
    <property type="entry name" value="Agal"/>
    <property type="match status" value="1"/>
</dbReference>
<gene>
    <name evidence="10" type="ordered locus">PECL_1663</name>
</gene>
<dbReference type="FunFam" id="3.20.20.70:FF:000118">
    <property type="entry name" value="Alpha-galactosidase"/>
    <property type="match status" value="1"/>
</dbReference>
<evidence type="ECO:0000256" key="3">
    <source>
        <dbReference type="ARBA" id="ARBA00012755"/>
    </source>
</evidence>
<name>G8PB12_PEDCP</name>
<dbReference type="PANTHER" id="PTHR43053:SF3">
    <property type="entry name" value="ALPHA-GALACTOSIDASE C-RELATED"/>
    <property type="match status" value="1"/>
</dbReference>
<evidence type="ECO:0000256" key="7">
    <source>
        <dbReference type="PIRSR" id="PIRSR005536-1"/>
    </source>
</evidence>
<feature type="domain" description="Glycosyl hydrolase family 36 C-terminal" evidence="8">
    <location>
        <begin position="648"/>
        <end position="725"/>
    </location>
</feature>
<dbReference type="Gene3D" id="3.20.20.70">
    <property type="entry name" value="Aldolase class I"/>
    <property type="match status" value="1"/>
</dbReference>
<keyword evidence="11" id="KW-1185">Reference proteome</keyword>
<dbReference type="InterPro" id="IPR002252">
    <property type="entry name" value="Glyco_hydro_36"/>
</dbReference>
<dbReference type="eggNOG" id="COG3345">
    <property type="taxonomic scope" value="Bacteria"/>
</dbReference>
<dbReference type="InterPro" id="IPR050985">
    <property type="entry name" value="Alpha-glycosidase_related"/>
</dbReference>
<dbReference type="InterPro" id="IPR013780">
    <property type="entry name" value="Glyco_hydro_b"/>
</dbReference>
<dbReference type="AlphaFoldDB" id="G8PB12"/>
<evidence type="ECO:0000259" key="8">
    <source>
        <dbReference type="Pfam" id="PF16874"/>
    </source>
</evidence>
<comment type="catalytic activity">
    <reaction evidence="1 6">
        <text>Hydrolysis of terminal, non-reducing alpha-D-galactose residues in alpha-D-galactosides, including galactose oligosaccharides, galactomannans and galactolipids.</text>
        <dbReference type="EC" id="3.2.1.22"/>
    </reaction>
</comment>
<evidence type="ECO:0000256" key="5">
    <source>
        <dbReference type="ARBA" id="ARBA00023295"/>
    </source>
</evidence>
<keyword evidence="4 6" id="KW-0378">Hydrolase</keyword>
<reference evidence="10 11" key="1">
    <citation type="journal article" date="2012" name="J. Bacteriol.">
        <title>Complete Genome Sequence of the Beer Spoilage Organism Pediococcus claussenii ATCC BAA-344T.</title>
        <authorList>
            <person name="Pittet V."/>
            <person name="Abegunde T."/>
            <person name="Marfleet T."/>
            <person name="Haakensen M."/>
            <person name="Morrow K."/>
            <person name="Jayaprakash T."/>
            <person name="Schroeder K."/>
            <person name="Trost B."/>
            <person name="Byrns S."/>
            <person name="Bergsveinson J."/>
            <person name="Kusalik A."/>
            <person name="Ziola B."/>
        </authorList>
    </citation>
    <scope>NUCLEOTIDE SEQUENCE [LARGE SCALE GENOMIC DNA]</scope>
    <source>
        <strain evidence="10 11">ATCC BAA-344</strain>
    </source>
</reference>
<dbReference type="EC" id="3.2.1.22" evidence="3 6"/>
<dbReference type="Proteomes" id="UP000005444">
    <property type="component" value="Chromosome"/>
</dbReference>
<dbReference type="STRING" id="701521.PECL_1663"/>
<dbReference type="Pfam" id="PF16874">
    <property type="entry name" value="Glyco_hydro_36C"/>
    <property type="match status" value="1"/>
</dbReference>
<dbReference type="CDD" id="cd14791">
    <property type="entry name" value="GH36"/>
    <property type="match status" value="1"/>
</dbReference>
<dbReference type="PROSITE" id="PS00512">
    <property type="entry name" value="ALPHA_GALACTOSIDASE"/>
    <property type="match status" value="1"/>
</dbReference>
<dbReference type="GO" id="GO:0016052">
    <property type="term" value="P:carbohydrate catabolic process"/>
    <property type="evidence" value="ECO:0007669"/>
    <property type="project" value="InterPro"/>
</dbReference>
<evidence type="ECO:0000256" key="4">
    <source>
        <dbReference type="ARBA" id="ARBA00022801"/>
    </source>
</evidence>
<evidence type="ECO:0000313" key="11">
    <source>
        <dbReference type="Proteomes" id="UP000005444"/>
    </source>
</evidence>
<organism evidence="10 11">
    <name type="scientific">Pediococcus claussenii (strain ATCC BAA-344 / DSM 14800 / JCM 18046 / KCTC 3811 / LMG 21948 / P06)</name>
    <dbReference type="NCBI Taxonomy" id="701521"/>
    <lineage>
        <taxon>Bacteria</taxon>
        <taxon>Bacillati</taxon>
        <taxon>Bacillota</taxon>
        <taxon>Bacilli</taxon>
        <taxon>Lactobacillales</taxon>
        <taxon>Lactobacillaceae</taxon>
        <taxon>Pediococcus</taxon>
    </lineage>
</organism>
<dbReference type="InterPro" id="IPR031705">
    <property type="entry name" value="Glyco_hydro_36_C"/>
</dbReference>
<dbReference type="PRINTS" id="PR00743">
    <property type="entry name" value="GLHYDRLASE36"/>
</dbReference>
<evidence type="ECO:0000256" key="2">
    <source>
        <dbReference type="ARBA" id="ARBA00006202"/>
    </source>
</evidence>
<dbReference type="InterPro" id="IPR017853">
    <property type="entry name" value="GH"/>
</dbReference>
<proteinExistence type="inferred from homology"/>
<dbReference type="InterPro" id="IPR000111">
    <property type="entry name" value="Glyco_hydro_27/36_CS"/>
</dbReference>
<protein>
    <recommendedName>
        <fullName evidence="3 6">Alpha-galactosidase</fullName>
        <ecNumber evidence="3 6">3.2.1.22</ecNumber>
    </recommendedName>
</protein>
<dbReference type="RefSeq" id="WP_014216074.1">
    <property type="nucleotide sequence ID" value="NC_016605.1"/>
</dbReference>
<sequence>MIEFDAETRVFHLHNEQVSYLLSIEEGNLLSHLYFGERIRNYHGERKYPQVNRGFSGNLPLSTNHNFSKDALLQEYSGNNTGDYRTPAIIIRNNNGSRSTDFRYRSYEIINGKPKLDGLPSSYVVHDDEAQTLIITLTGSTVPLVLKMSYTIYENRPVITRNVELINEAEYDINIEKIASMQLDLASQKREVISLPGAHVSERQVQRQAIRQGILQFDSKRGTSSHQMNPFVAVVDPNTDEFKGEAIGVMLVYSGNHQITVESDQIGQTRIVAGINELNFDWKLGSTEHFQTPEVILAYSNEGLNGMSQAYHHLLRERVARGRYQYTERPIVINNWEATMFDFNEERIQKIVEDAQPLGVEMFVLDDGWFGHRDKDNSSLGDWHVDKEKLPHGLEELSKMVHDHDMQFGIWIEPEMISENSDLFRAHPDYALQEPNRGLSPSREQFVLDFSRPDIVENIYKQFSKVLDDVDIDYVKWDMNRSLSEVYSLGVEPDQEGEIFHRYVLGLYELMRKLTENYPEVLFEGCSGGGGRFDAGILYYAPQSWASDNTDPIARQKIQYGTSLAYPISSMTAHVSESPNQQTGRISTIETRGNVAMSGVLGYELDPATLSYEEQDIIKTQIEFYKKHRRLIQYGNFIRLKSPFDSNEAAWEFVNSEQNEVLLFTFKTLADARKLPFITKLRGLVSDGDYLEEATGQIFGGDELMNAGLYNDPKEMDDFISEVRYFKLIEE</sequence>
<dbReference type="PANTHER" id="PTHR43053">
    <property type="entry name" value="GLYCOSIDASE FAMILY 31"/>
    <property type="match status" value="1"/>
</dbReference>
<dbReference type="GO" id="GO:0004557">
    <property type="term" value="F:alpha-galactosidase activity"/>
    <property type="evidence" value="ECO:0007669"/>
    <property type="project" value="UniProtKB-UniRule"/>
</dbReference>
<dbReference type="PATRIC" id="fig|701521.8.peg.1564"/>
<dbReference type="KEGG" id="pce:PECL_1663"/>